<gene>
    <name evidence="1" type="ORF">MAL03_03660</name>
</gene>
<dbReference type="Proteomes" id="UP000829829">
    <property type="component" value="Chromosome 1"/>
</dbReference>
<proteinExistence type="predicted"/>
<dbReference type="AlphaFoldDB" id="A0AAE9K972"/>
<dbReference type="EMBL" id="CP091957">
    <property type="protein sequence ID" value="UOG57283.1"/>
    <property type="molecule type" value="Genomic_DNA"/>
</dbReference>
<dbReference type="RefSeq" id="WP_002152983.1">
    <property type="nucleotide sequence ID" value="NZ_CP091940.1"/>
</dbReference>
<accession>A0AAE9K972</accession>
<evidence type="ECO:0000313" key="2">
    <source>
        <dbReference type="Proteomes" id="UP000829829"/>
    </source>
</evidence>
<name>A0AAE9K972_9LEPT</name>
<protein>
    <submittedName>
        <fullName evidence="1">Uncharacterized protein</fullName>
    </submittedName>
</protein>
<organism evidence="1 2">
    <name type="scientific">Leptospira noguchii</name>
    <dbReference type="NCBI Taxonomy" id="28182"/>
    <lineage>
        <taxon>Bacteria</taxon>
        <taxon>Pseudomonadati</taxon>
        <taxon>Spirochaetota</taxon>
        <taxon>Spirochaetia</taxon>
        <taxon>Leptospirales</taxon>
        <taxon>Leptospiraceae</taxon>
        <taxon>Leptospira</taxon>
    </lineage>
</organism>
<evidence type="ECO:0000313" key="1">
    <source>
        <dbReference type="EMBL" id="UOG57283.1"/>
    </source>
</evidence>
<sequence>MAYRKKRTNHAKLKVWKNWVSQNHFHLESIGLPLAIYQDIDHWEDFLENGHLHWHIDGPPFDVKDLTTNSIKLLYTFLERNYFEQPPMLLQMLRARLDKNVTA</sequence>
<reference evidence="1" key="1">
    <citation type="submission" date="2022-02" db="EMBL/GenBank/DDBJ databases">
        <title>The genetically variable rfb locus in Leptospira is a mobile cassette and a molecular signature of serovar identity.</title>
        <authorList>
            <person name="Nieves C."/>
            <person name="Vincent A.T."/>
            <person name="Zarantonelli L."/>
            <person name="Picardeau M."/>
            <person name="Veyrier F.J."/>
            <person name="Buschiazzo A."/>
        </authorList>
    </citation>
    <scope>NUCLEOTIDE SEQUENCE</scope>
    <source>
        <strain evidence="1">IP1512017</strain>
    </source>
</reference>